<name>A0A9D5HZT6_9CRYT</name>
<reference evidence="2" key="1">
    <citation type="submission" date="2022-10" db="EMBL/GenBank/DDBJ databases">
        <title>Adaptive evolution leads to modifications in subtelomeric GC content in a zoonotic Cryptosporidium species.</title>
        <authorList>
            <person name="Li J."/>
            <person name="Feng Y."/>
            <person name="Xiao L."/>
        </authorList>
    </citation>
    <scope>NUCLEOTIDE SEQUENCE</scope>
    <source>
        <strain evidence="2">33844</strain>
    </source>
</reference>
<sequence length="240" mass="24970">MEDLGGAEGALGRKGVPSDEVVLEDDAHQKRGRDGVKSVERNKHGVRDDQSVRAAGAGGRLAGRASLLGSSLLGGSVVLGRDGPGPGAERERGLAGGLRGPGGQGPRREDLGGGPEDSPGYEDLRGVDENGDDEVRAPELGGEAVHHSVGGAGDGARDGVLGRPIDIKDPGDLADRGVQEQLVVAESDQVERTAAGLQQELGLREEPGAQVLRRESWIKEQIVAALEEQSLQPNRDSNRK</sequence>
<evidence type="ECO:0000313" key="2">
    <source>
        <dbReference type="EMBL" id="KAJ1612065.1"/>
    </source>
</evidence>
<feature type="region of interest" description="Disordered" evidence="1">
    <location>
        <begin position="1"/>
        <end position="60"/>
    </location>
</feature>
<feature type="compositionally biased region" description="Basic and acidic residues" evidence="1">
    <location>
        <begin position="165"/>
        <end position="174"/>
    </location>
</feature>
<feature type="compositionally biased region" description="Gly residues" evidence="1">
    <location>
        <begin position="94"/>
        <end position="105"/>
    </location>
</feature>
<feature type="compositionally biased region" description="Basic and acidic residues" evidence="1">
    <location>
        <begin position="122"/>
        <end position="137"/>
    </location>
</feature>
<proteinExistence type="predicted"/>
<dbReference type="AlphaFoldDB" id="A0A9D5HZT6"/>
<evidence type="ECO:0000256" key="1">
    <source>
        <dbReference type="SAM" id="MobiDB-lite"/>
    </source>
</evidence>
<dbReference type="EMBL" id="JAPCXC010000008">
    <property type="protein sequence ID" value="KAJ1612065.1"/>
    <property type="molecule type" value="Genomic_DNA"/>
</dbReference>
<protein>
    <submittedName>
        <fullName evidence="2">Uncharacterized protein</fullName>
    </submittedName>
</protein>
<feature type="region of interest" description="Disordered" evidence="1">
    <location>
        <begin position="74"/>
        <end position="174"/>
    </location>
</feature>
<comment type="caution">
    <text evidence="2">The sequence shown here is derived from an EMBL/GenBank/DDBJ whole genome shotgun (WGS) entry which is preliminary data.</text>
</comment>
<feature type="compositionally biased region" description="Basic and acidic residues" evidence="1">
    <location>
        <begin position="25"/>
        <end position="51"/>
    </location>
</feature>
<organism evidence="2">
    <name type="scientific">Cryptosporidium canis</name>
    <dbReference type="NCBI Taxonomy" id="195482"/>
    <lineage>
        <taxon>Eukaryota</taxon>
        <taxon>Sar</taxon>
        <taxon>Alveolata</taxon>
        <taxon>Apicomplexa</taxon>
        <taxon>Conoidasida</taxon>
        <taxon>Coccidia</taxon>
        <taxon>Eucoccidiorida</taxon>
        <taxon>Eimeriorina</taxon>
        <taxon>Cryptosporidiidae</taxon>
        <taxon>Cryptosporidium</taxon>
    </lineage>
</organism>
<accession>A0A9D5HZT6</accession>
<gene>
    <name evidence="2" type="ORF">OJ253_670</name>
</gene>
<dbReference type="Proteomes" id="UP001067231">
    <property type="component" value="Unassembled WGS sequence"/>
</dbReference>